<sequence>MSNLDDQIKIWQNEQDLLKQQISFNDSFQLEEIKYIGGVDISFEKKDPNNACVFIVIIEMPKSEYHDMKIVYEDHKIIRLNVPYISGFLAFREVSHYKDLIETMKQKAPQFFPQIILVDGFGTLHHRGFGSASHLGVICDVCTIGCAKTLINMDGLFEKDIKQKFKNDHNLKELDLVGSSGKIHGKALLTGNSNPIYISTGHKISLETAAKVVKKISKYRIPEPIRQADIRSKLYF</sequence>
<gene>
    <name evidence="6" type="ORF">Terrestrivirus11_33</name>
</gene>
<dbReference type="GO" id="GO:0003727">
    <property type="term" value="F:single-stranded RNA binding"/>
    <property type="evidence" value="ECO:0007669"/>
    <property type="project" value="TreeGrafter"/>
</dbReference>
<evidence type="ECO:0000313" key="6">
    <source>
        <dbReference type="EMBL" id="AYV76692.1"/>
    </source>
</evidence>
<accession>A0A3G4ZP72</accession>
<dbReference type="PANTHER" id="PTHR28511:SF1">
    <property type="entry name" value="ENDONUCLEASE V"/>
    <property type="match status" value="1"/>
</dbReference>
<dbReference type="Pfam" id="PF04493">
    <property type="entry name" value="Endonuclease_5"/>
    <property type="match status" value="1"/>
</dbReference>
<dbReference type="EMBL" id="MK071989">
    <property type="protein sequence ID" value="AYV76692.1"/>
    <property type="molecule type" value="Genomic_DNA"/>
</dbReference>
<name>A0A3G4ZP72_9VIRU</name>
<dbReference type="GO" id="GO:0006281">
    <property type="term" value="P:DNA repair"/>
    <property type="evidence" value="ECO:0007669"/>
    <property type="project" value="InterPro"/>
</dbReference>
<dbReference type="GO" id="GO:0016891">
    <property type="term" value="F:RNA endonuclease activity producing 5'-phosphomonoesters, hydrolytic mechanism"/>
    <property type="evidence" value="ECO:0007669"/>
    <property type="project" value="TreeGrafter"/>
</dbReference>
<evidence type="ECO:0000256" key="5">
    <source>
        <dbReference type="ARBA" id="ARBA00022801"/>
    </source>
</evidence>
<keyword evidence="2" id="KW-0963">Cytoplasm</keyword>
<keyword evidence="4 6" id="KW-0255">Endonuclease</keyword>
<proteinExistence type="predicted"/>
<dbReference type="InterPro" id="IPR007581">
    <property type="entry name" value="Endonuclease-V"/>
</dbReference>
<comment type="subcellular location">
    <subcellularLocation>
        <location evidence="1">Cytoplasm</location>
    </subcellularLocation>
</comment>
<dbReference type="CDD" id="cd06559">
    <property type="entry name" value="Endonuclease_V"/>
    <property type="match status" value="1"/>
</dbReference>
<evidence type="ECO:0000256" key="4">
    <source>
        <dbReference type="ARBA" id="ARBA00022759"/>
    </source>
</evidence>
<protein>
    <submittedName>
        <fullName evidence="6">Endonuclease V</fullName>
    </submittedName>
</protein>
<evidence type="ECO:0000256" key="2">
    <source>
        <dbReference type="ARBA" id="ARBA00022490"/>
    </source>
</evidence>
<dbReference type="Gene3D" id="3.30.2170.10">
    <property type="entry name" value="archaeoglobus fulgidus dsm 4304 superfamily"/>
    <property type="match status" value="1"/>
</dbReference>
<keyword evidence="3" id="KW-0540">Nuclease</keyword>
<reference evidence="6" key="1">
    <citation type="submission" date="2018-10" db="EMBL/GenBank/DDBJ databases">
        <title>Hidden diversity of soil giant viruses.</title>
        <authorList>
            <person name="Schulz F."/>
            <person name="Alteio L."/>
            <person name="Goudeau D."/>
            <person name="Ryan E.M."/>
            <person name="Malmstrom R.R."/>
            <person name="Blanchard J."/>
            <person name="Woyke T."/>
        </authorList>
    </citation>
    <scope>NUCLEOTIDE SEQUENCE</scope>
    <source>
        <strain evidence="6">TEV1</strain>
    </source>
</reference>
<dbReference type="PANTHER" id="PTHR28511">
    <property type="entry name" value="ENDONUCLEASE V"/>
    <property type="match status" value="1"/>
</dbReference>
<organism evidence="6">
    <name type="scientific">Terrestrivirus sp</name>
    <dbReference type="NCBI Taxonomy" id="2487775"/>
    <lineage>
        <taxon>Viruses</taxon>
        <taxon>Varidnaviria</taxon>
        <taxon>Bamfordvirae</taxon>
        <taxon>Nucleocytoviricota</taxon>
        <taxon>Megaviricetes</taxon>
        <taxon>Imitervirales</taxon>
        <taxon>Mimiviridae</taxon>
        <taxon>Klosneuvirinae</taxon>
    </lineage>
</organism>
<evidence type="ECO:0000256" key="3">
    <source>
        <dbReference type="ARBA" id="ARBA00022722"/>
    </source>
</evidence>
<evidence type="ECO:0000256" key="1">
    <source>
        <dbReference type="ARBA" id="ARBA00004496"/>
    </source>
</evidence>
<keyword evidence="5" id="KW-0378">Hydrolase</keyword>